<sequence length="119" mass="13989">MCRTELDDDAEDNNDEADESDNDDDEESLSDRGNPESYWRFVMNWITTSLDNDPEEPLEHLDCIFTSEFLTDPTKDRFASIIGVASENWSAEQREVGDRLRRIAKYTLRFRYQWSIVIV</sequence>
<feature type="region of interest" description="Disordered" evidence="1">
    <location>
        <begin position="1"/>
        <end position="35"/>
    </location>
</feature>
<gene>
    <name evidence="2" type="ORF">CC80DRAFT_554299</name>
</gene>
<organism evidence="2 3">
    <name type="scientific">Byssothecium circinans</name>
    <dbReference type="NCBI Taxonomy" id="147558"/>
    <lineage>
        <taxon>Eukaryota</taxon>
        <taxon>Fungi</taxon>
        <taxon>Dikarya</taxon>
        <taxon>Ascomycota</taxon>
        <taxon>Pezizomycotina</taxon>
        <taxon>Dothideomycetes</taxon>
        <taxon>Pleosporomycetidae</taxon>
        <taxon>Pleosporales</taxon>
        <taxon>Massarineae</taxon>
        <taxon>Massarinaceae</taxon>
        <taxon>Byssothecium</taxon>
    </lineage>
</organism>
<protein>
    <submittedName>
        <fullName evidence="2">Uncharacterized protein</fullName>
    </submittedName>
</protein>
<dbReference type="Proteomes" id="UP000800035">
    <property type="component" value="Unassembled WGS sequence"/>
</dbReference>
<name>A0A6A5TIB9_9PLEO</name>
<dbReference type="AlphaFoldDB" id="A0A6A5TIB9"/>
<dbReference type="EMBL" id="ML977025">
    <property type="protein sequence ID" value="KAF1950546.1"/>
    <property type="molecule type" value="Genomic_DNA"/>
</dbReference>
<evidence type="ECO:0000313" key="2">
    <source>
        <dbReference type="EMBL" id="KAF1950546.1"/>
    </source>
</evidence>
<keyword evidence="3" id="KW-1185">Reference proteome</keyword>
<evidence type="ECO:0000313" key="3">
    <source>
        <dbReference type="Proteomes" id="UP000800035"/>
    </source>
</evidence>
<accession>A0A6A5TIB9</accession>
<proteinExistence type="predicted"/>
<feature type="compositionally biased region" description="Acidic residues" evidence="1">
    <location>
        <begin position="1"/>
        <end position="28"/>
    </location>
</feature>
<reference evidence="2" key="1">
    <citation type="journal article" date="2020" name="Stud. Mycol.">
        <title>101 Dothideomycetes genomes: a test case for predicting lifestyles and emergence of pathogens.</title>
        <authorList>
            <person name="Haridas S."/>
            <person name="Albert R."/>
            <person name="Binder M."/>
            <person name="Bloem J."/>
            <person name="Labutti K."/>
            <person name="Salamov A."/>
            <person name="Andreopoulos B."/>
            <person name="Baker S."/>
            <person name="Barry K."/>
            <person name="Bills G."/>
            <person name="Bluhm B."/>
            <person name="Cannon C."/>
            <person name="Castanera R."/>
            <person name="Culley D."/>
            <person name="Daum C."/>
            <person name="Ezra D."/>
            <person name="Gonzalez J."/>
            <person name="Henrissat B."/>
            <person name="Kuo A."/>
            <person name="Liang C."/>
            <person name="Lipzen A."/>
            <person name="Lutzoni F."/>
            <person name="Magnuson J."/>
            <person name="Mondo S."/>
            <person name="Nolan M."/>
            <person name="Ohm R."/>
            <person name="Pangilinan J."/>
            <person name="Park H.-J."/>
            <person name="Ramirez L."/>
            <person name="Alfaro M."/>
            <person name="Sun H."/>
            <person name="Tritt A."/>
            <person name="Yoshinaga Y."/>
            <person name="Zwiers L.-H."/>
            <person name="Turgeon B."/>
            <person name="Goodwin S."/>
            <person name="Spatafora J."/>
            <person name="Crous P."/>
            <person name="Grigoriev I."/>
        </authorList>
    </citation>
    <scope>NUCLEOTIDE SEQUENCE</scope>
    <source>
        <strain evidence="2">CBS 675.92</strain>
    </source>
</reference>
<evidence type="ECO:0000256" key="1">
    <source>
        <dbReference type="SAM" id="MobiDB-lite"/>
    </source>
</evidence>